<keyword evidence="5" id="KW-1185">Reference proteome</keyword>
<evidence type="ECO:0000256" key="1">
    <source>
        <dbReference type="ARBA" id="ARBA00022723"/>
    </source>
</evidence>
<reference evidence="4 5" key="1">
    <citation type="submission" date="2019-06" db="EMBL/GenBank/DDBJ databases">
        <title>Draft genome of Aliikangiella marina GYP-15.</title>
        <authorList>
            <person name="Wang G."/>
        </authorList>
    </citation>
    <scope>NUCLEOTIDE SEQUENCE [LARGE SCALE GENOMIC DNA]</scope>
    <source>
        <strain evidence="4 5">GYP-15</strain>
    </source>
</reference>
<feature type="signal peptide" evidence="2">
    <location>
        <begin position="1"/>
        <end position="22"/>
    </location>
</feature>
<evidence type="ECO:0000313" key="4">
    <source>
        <dbReference type="EMBL" id="TQV77339.1"/>
    </source>
</evidence>
<dbReference type="InterPro" id="IPR001802">
    <property type="entry name" value="MerP/CopZ"/>
</dbReference>
<proteinExistence type="predicted"/>
<keyword evidence="2" id="KW-0732">Signal</keyword>
<dbReference type="CDD" id="cd00371">
    <property type="entry name" value="HMA"/>
    <property type="match status" value="1"/>
</dbReference>
<dbReference type="EMBL" id="VIKR01000001">
    <property type="protein sequence ID" value="TQV77339.1"/>
    <property type="molecule type" value="Genomic_DNA"/>
</dbReference>
<evidence type="ECO:0000256" key="2">
    <source>
        <dbReference type="SAM" id="SignalP"/>
    </source>
</evidence>
<dbReference type="GO" id="GO:0046872">
    <property type="term" value="F:metal ion binding"/>
    <property type="evidence" value="ECO:0007669"/>
    <property type="project" value="UniProtKB-KW"/>
</dbReference>
<gene>
    <name evidence="4" type="ORF">FLL45_05180</name>
</gene>
<dbReference type="PRINTS" id="PR00946">
    <property type="entry name" value="HGSCAVENGER"/>
</dbReference>
<name>A0A545TJC8_9GAMM</name>
<organism evidence="4 5">
    <name type="scientific">Aliikangiella marina</name>
    <dbReference type="NCBI Taxonomy" id="1712262"/>
    <lineage>
        <taxon>Bacteria</taxon>
        <taxon>Pseudomonadati</taxon>
        <taxon>Pseudomonadota</taxon>
        <taxon>Gammaproteobacteria</taxon>
        <taxon>Oceanospirillales</taxon>
        <taxon>Pleioneaceae</taxon>
        <taxon>Aliikangiella</taxon>
    </lineage>
</organism>
<sequence length="95" mass="10431">MKLLSKYFFVLTFTLTSFSTMAAIKEVTLKVDHMDCATCPVVVRAALYDLEGVDKVKVSMKDKTVKVTFDDEKLKSSDLATAVTNAGFPAKLTDS</sequence>
<dbReference type="Gene3D" id="3.30.70.100">
    <property type="match status" value="1"/>
</dbReference>
<dbReference type="PROSITE" id="PS50846">
    <property type="entry name" value="HMA_2"/>
    <property type="match status" value="1"/>
</dbReference>
<dbReference type="FunFam" id="3.30.70.100:FF:000001">
    <property type="entry name" value="ATPase copper transporting beta"/>
    <property type="match status" value="1"/>
</dbReference>
<dbReference type="AlphaFoldDB" id="A0A545TJC8"/>
<accession>A0A545TJC8</accession>
<feature type="domain" description="HMA" evidence="3">
    <location>
        <begin position="25"/>
        <end position="91"/>
    </location>
</feature>
<dbReference type="InterPro" id="IPR006121">
    <property type="entry name" value="HMA_dom"/>
</dbReference>
<evidence type="ECO:0000313" key="5">
    <source>
        <dbReference type="Proteomes" id="UP000317839"/>
    </source>
</evidence>
<dbReference type="OrthoDB" id="7205933at2"/>
<dbReference type="RefSeq" id="WP_142940911.1">
    <property type="nucleotide sequence ID" value="NZ_VIKR01000001.1"/>
</dbReference>
<feature type="chain" id="PRO_5022136099" evidence="2">
    <location>
        <begin position="23"/>
        <end position="95"/>
    </location>
</feature>
<comment type="caution">
    <text evidence="4">The sequence shown here is derived from an EMBL/GenBank/DDBJ whole genome shotgun (WGS) entry which is preliminary data.</text>
</comment>
<keyword evidence="1" id="KW-0479">Metal-binding</keyword>
<dbReference type="InterPro" id="IPR036163">
    <property type="entry name" value="HMA_dom_sf"/>
</dbReference>
<dbReference type="Proteomes" id="UP000317839">
    <property type="component" value="Unassembled WGS sequence"/>
</dbReference>
<evidence type="ECO:0000259" key="3">
    <source>
        <dbReference type="PROSITE" id="PS50846"/>
    </source>
</evidence>
<dbReference type="Pfam" id="PF00403">
    <property type="entry name" value="HMA"/>
    <property type="match status" value="1"/>
</dbReference>
<protein>
    <submittedName>
        <fullName evidence="4">Mercuric transport protein periplasmic component</fullName>
    </submittedName>
</protein>
<dbReference type="SUPFAM" id="SSF55008">
    <property type="entry name" value="HMA, heavy metal-associated domain"/>
    <property type="match status" value="1"/>
</dbReference>